<dbReference type="InterPro" id="IPR016181">
    <property type="entry name" value="Acyl_CoA_acyltransferase"/>
</dbReference>
<evidence type="ECO:0000259" key="3">
    <source>
        <dbReference type="PROSITE" id="PS51186"/>
    </source>
</evidence>
<dbReference type="PATRIC" id="fig|1461581.3.peg.184"/>
<keyword evidence="1 4" id="KW-0808">Transferase</keyword>
<reference evidence="4" key="1">
    <citation type="submission" date="2014-07" db="EMBL/GenBank/DDBJ databases">
        <authorList>
            <person name="Urmite Genomes Urmite Genomes"/>
        </authorList>
    </citation>
    <scope>NUCLEOTIDE SEQUENCE</scope>
    <source>
        <strain evidence="4">12M76_air</strain>
    </source>
</reference>
<dbReference type="EMBL" id="LK391969">
    <property type="protein sequence ID" value="CEF25287.1"/>
    <property type="molecule type" value="Genomic_DNA"/>
</dbReference>
<dbReference type="Pfam" id="PF13508">
    <property type="entry name" value="Acetyltransf_7"/>
    <property type="match status" value="1"/>
</dbReference>
<gene>
    <name evidence="4" type="ORF">BN1049_00189</name>
</gene>
<dbReference type="NCBIfam" id="NF007853">
    <property type="entry name" value="PRK10562.1"/>
    <property type="match status" value="1"/>
</dbReference>
<dbReference type="Gene3D" id="3.40.630.30">
    <property type="match status" value="1"/>
</dbReference>
<organism evidence="4">
    <name type="scientific">Pseudomonas saudimassiliensis</name>
    <dbReference type="NCBI Taxonomy" id="1461581"/>
    <lineage>
        <taxon>Bacteria</taxon>
        <taxon>Pseudomonadati</taxon>
        <taxon>Pseudomonadota</taxon>
        <taxon>Gammaproteobacteria</taxon>
        <taxon>Pseudomonadales</taxon>
        <taxon>Pseudomonadaceae</taxon>
        <taxon>Pseudomonas</taxon>
    </lineage>
</organism>
<dbReference type="AlphaFoldDB" id="A0A078M0D1"/>
<sequence length="156" mass="17420">MSPLERSTWMIRDSQADDIDAILDIWLSASIQAHDFIDSSFWISKVGDMREIYLPASQTRVYEAAGKVLGFYSLYEDTLAAIFVAPGSQGQGIGSVLLADAKTQRPRLQLMVYKENAPSIQFYEKHGFTVAGEQTDEHTGHAELLMEFSRQPNKGS</sequence>
<protein>
    <submittedName>
        <fullName evidence="4">Acetyltransferase</fullName>
    </submittedName>
</protein>
<dbReference type="SUPFAM" id="SSF55729">
    <property type="entry name" value="Acyl-CoA N-acyltransferases (Nat)"/>
    <property type="match status" value="1"/>
</dbReference>
<keyword evidence="2" id="KW-0012">Acyltransferase</keyword>
<feature type="domain" description="N-acetyltransferase" evidence="3">
    <location>
        <begin position="9"/>
        <end position="151"/>
    </location>
</feature>
<evidence type="ECO:0000256" key="2">
    <source>
        <dbReference type="ARBA" id="ARBA00023315"/>
    </source>
</evidence>
<accession>A0A078M0D1</accession>
<dbReference type="PANTHER" id="PTHR43800:SF1">
    <property type="entry name" value="PEPTIDYL-LYSINE N-ACETYLTRANSFERASE YJAB"/>
    <property type="match status" value="1"/>
</dbReference>
<evidence type="ECO:0000256" key="1">
    <source>
        <dbReference type="ARBA" id="ARBA00022679"/>
    </source>
</evidence>
<dbReference type="PANTHER" id="PTHR43800">
    <property type="entry name" value="PEPTIDYL-LYSINE N-ACETYLTRANSFERASE YJAB"/>
    <property type="match status" value="1"/>
</dbReference>
<evidence type="ECO:0000313" key="4">
    <source>
        <dbReference type="EMBL" id="CEA00838.1"/>
    </source>
</evidence>
<dbReference type="PROSITE" id="PS51186">
    <property type="entry name" value="GNAT"/>
    <property type="match status" value="1"/>
</dbReference>
<name>A0A078M0D1_9PSED</name>
<dbReference type="GO" id="GO:0016747">
    <property type="term" value="F:acyltransferase activity, transferring groups other than amino-acyl groups"/>
    <property type="evidence" value="ECO:0007669"/>
    <property type="project" value="InterPro"/>
</dbReference>
<proteinExistence type="predicted"/>
<dbReference type="InterPro" id="IPR000182">
    <property type="entry name" value="GNAT_dom"/>
</dbReference>
<dbReference type="CDD" id="cd04301">
    <property type="entry name" value="NAT_SF"/>
    <property type="match status" value="1"/>
</dbReference>
<dbReference type="EMBL" id="LM997413">
    <property type="protein sequence ID" value="CEA00838.1"/>
    <property type="molecule type" value="Genomic_DNA"/>
</dbReference>